<dbReference type="PANTHER" id="PTHR31616:SF0">
    <property type="entry name" value="GLUCAN 1,4-ALPHA-GLUCOSIDASE"/>
    <property type="match status" value="1"/>
</dbReference>
<dbReference type="CAZy" id="GH15">
    <property type="family name" value="Glycoside Hydrolase Family 15"/>
</dbReference>
<evidence type="ECO:0000313" key="3">
    <source>
        <dbReference type="EMBL" id="ABA05899.1"/>
    </source>
</evidence>
<dbReference type="InterPro" id="IPR045582">
    <property type="entry name" value="Trehalase-like_N"/>
</dbReference>
<dbReference type="SUPFAM" id="SSF48208">
    <property type="entry name" value="Six-hairpin glycosidases"/>
    <property type="match status" value="1"/>
</dbReference>
<dbReference type="eggNOG" id="COG3387">
    <property type="taxonomic scope" value="Bacteria"/>
</dbReference>
<dbReference type="HOGENOM" id="CLU_010399_2_0_5"/>
<evidence type="ECO:0000259" key="2">
    <source>
        <dbReference type="Pfam" id="PF19291"/>
    </source>
</evidence>
<keyword evidence="3" id="KW-0378">Hydrolase</keyword>
<dbReference type="AlphaFoldDB" id="Q3SP92"/>
<dbReference type="InterPro" id="IPR011613">
    <property type="entry name" value="GH15-like"/>
</dbReference>
<gene>
    <name evidence="3" type="ordered locus">Nwi_2646</name>
</gene>
<reference evidence="3 4" key="1">
    <citation type="journal article" date="2006" name="Appl. Environ. Microbiol.">
        <title>Genome sequence of the chemolithoautotrophic nitrite-oxidizing bacterium Nitrobacter winogradskyi Nb-255.</title>
        <authorList>
            <person name="Starkenburg S.R."/>
            <person name="Chain P.S."/>
            <person name="Sayavedra-Soto L.A."/>
            <person name="Hauser L."/>
            <person name="Land M.L."/>
            <person name="Larimer F.W."/>
            <person name="Malfatti S.A."/>
            <person name="Klotz M.G."/>
            <person name="Bottomley P.J."/>
            <person name="Arp D.J."/>
            <person name="Hickey W.J."/>
        </authorList>
    </citation>
    <scope>NUCLEOTIDE SEQUENCE [LARGE SCALE GENOMIC DNA]</scope>
    <source>
        <strain evidence="4">ATCC 25391 / DSM 10237 / CIP 104748 / NCIMB 11846 / Nb-255</strain>
    </source>
</reference>
<dbReference type="Gene3D" id="1.50.10.10">
    <property type="match status" value="1"/>
</dbReference>
<keyword evidence="4" id="KW-1185">Reference proteome</keyword>
<protein>
    <submittedName>
        <fullName evidence="3">Glycoside hydrolase 15-related protein</fullName>
    </submittedName>
</protein>
<accession>Q3SP92</accession>
<feature type="domain" description="GH15-like" evidence="1">
    <location>
        <begin position="247"/>
        <end position="613"/>
    </location>
</feature>
<dbReference type="Pfam" id="PF19291">
    <property type="entry name" value="TREH_N"/>
    <property type="match status" value="1"/>
</dbReference>
<evidence type="ECO:0000259" key="1">
    <source>
        <dbReference type="Pfam" id="PF00723"/>
    </source>
</evidence>
<dbReference type="GO" id="GO:0004553">
    <property type="term" value="F:hydrolase activity, hydrolyzing O-glycosyl compounds"/>
    <property type="evidence" value="ECO:0007669"/>
    <property type="project" value="UniProtKB-ARBA"/>
</dbReference>
<name>Q3SP92_NITWN</name>
<organism evidence="3 4">
    <name type="scientific">Nitrobacter winogradskyi (strain ATCC 25391 / DSM 10237 / CIP 104748 / NCIMB 11846 / Nb-255)</name>
    <dbReference type="NCBI Taxonomy" id="323098"/>
    <lineage>
        <taxon>Bacteria</taxon>
        <taxon>Pseudomonadati</taxon>
        <taxon>Pseudomonadota</taxon>
        <taxon>Alphaproteobacteria</taxon>
        <taxon>Hyphomicrobiales</taxon>
        <taxon>Nitrobacteraceae</taxon>
        <taxon>Nitrobacter</taxon>
    </lineage>
</organism>
<dbReference type="KEGG" id="nwi:Nwi_2646"/>
<dbReference type="Proteomes" id="UP000002531">
    <property type="component" value="Chromosome"/>
</dbReference>
<dbReference type="Pfam" id="PF00723">
    <property type="entry name" value="Glyco_hydro_15"/>
    <property type="match status" value="1"/>
</dbReference>
<feature type="domain" description="Trehalase-like N-terminal" evidence="2">
    <location>
        <begin position="35"/>
        <end position="184"/>
    </location>
</feature>
<dbReference type="STRING" id="323098.Nwi_2646"/>
<dbReference type="InterPro" id="IPR012341">
    <property type="entry name" value="6hp_glycosidase-like_sf"/>
</dbReference>
<dbReference type="PANTHER" id="PTHR31616">
    <property type="entry name" value="TREHALASE"/>
    <property type="match status" value="1"/>
</dbReference>
<dbReference type="InterPro" id="IPR008928">
    <property type="entry name" value="6-hairpin_glycosidase_sf"/>
</dbReference>
<proteinExistence type="predicted"/>
<evidence type="ECO:0000313" key="4">
    <source>
        <dbReference type="Proteomes" id="UP000002531"/>
    </source>
</evidence>
<dbReference type="EMBL" id="CP000115">
    <property type="protein sequence ID" value="ABA05899.1"/>
    <property type="molecule type" value="Genomic_DNA"/>
</dbReference>
<sequence>MANRSPMNNTDRFVILFRLASCFQLYPPRSAKLPSRIEDYGIIGDGETVALVDRTGSIDWLCWPCFDSDACFSALLGDERNGHWRIAPSEKIEHSSHGYRGDGLILETRFETAGGAVTLIDFMPPRDTATDIVRLVRGDRGRVRMHMDLVIRFGFGKDVPWVRRTEDRALLAICGPDMLVLRTPVETRGENMTTVADFEVSAGQTIPFVMAYSASHLAVPAPIDPAAALRDTEAFWRDWCGKFDYDGPYRDLAMRSLVALKAMIYAPSGGIVAAPTTSLPEKLGGARNWDYRFCWLRDATFTLLALMNSGYHDEASDWHDWLLRSVAGSPADMQIMYGILGQRRLTEWEADWLPGYEGARPVRIGNAAYAQLQLDVFGELMDAFHQSREANLKLREPTWDLECQLLEHLGRIWNETDSGIWELRGPGKHYVSSKVLAWVAFDRGVKSVEHFGFHGPVERWRELREMIHRDVCEKGFDREQNTFVESYGSKLLDASTLLIPSVGFLPASDPRVAGMLAAVEQHLMPDGFVLRHDPRAVTDEQPPIEGAFLACTLWLADAYVLRGDIERAEVLLKRVAGVANDLGLLSEEYDTVARRMTGNFPQALTHIALVNTIHNLNAARKPAMQRAKA</sequence>
<dbReference type="GO" id="GO:0005975">
    <property type="term" value="P:carbohydrate metabolic process"/>
    <property type="evidence" value="ECO:0007669"/>
    <property type="project" value="InterPro"/>
</dbReference>